<keyword evidence="9 12" id="KW-0106">Calcium</keyword>
<protein>
    <recommendedName>
        <fullName evidence="12">Peroxidase</fullName>
        <ecNumber evidence="12">1.11.1.-</ecNumber>
    </recommendedName>
</protein>
<dbReference type="GO" id="GO:0042744">
    <property type="term" value="P:hydrogen peroxide catabolic process"/>
    <property type="evidence" value="ECO:0007669"/>
    <property type="project" value="TreeGrafter"/>
</dbReference>
<feature type="binding site" evidence="9">
    <location>
        <position position="90"/>
    </location>
    <ligand>
        <name>Ca(2+)</name>
        <dbReference type="ChEBI" id="CHEBI:29108"/>
        <label>1</label>
    </ligand>
</feature>
<proteinExistence type="inferred from homology"/>
<feature type="binding site" evidence="9">
    <location>
        <position position="198"/>
    </location>
    <ligand>
        <name>Ca(2+)</name>
        <dbReference type="ChEBI" id="CHEBI:29108"/>
        <label>2</label>
    </ligand>
</feature>
<dbReference type="PROSITE" id="PS50873">
    <property type="entry name" value="PEROXIDASE_4"/>
    <property type="match status" value="1"/>
</dbReference>
<dbReference type="Gene3D" id="1.10.520.10">
    <property type="match status" value="1"/>
</dbReference>
<gene>
    <name evidence="14" type="ORF">EJ08DRAFT_677608</name>
</gene>
<evidence type="ECO:0000259" key="13">
    <source>
        <dbReference type="PROSITE" id="PS50873"/>
    </source>
</evidence>
<keyword evidence="3 9" id="KW-0349">Heme</keyword>
<keyword evidence="2 12" id="KW-0575">Peroxidase</keyword>
<organism evidence="14 15">
    <name type="scientific">Tothia fuscella</name>
    <dbReference type="NCBI Taxonomy" id="1048955"/>
    <lineage>
        <taxon>Eukaryota</taxon>
        <taxon>Fungi</taxon>
        <taxon>Dikarya</taxon>
        <taxon>Ascomycota</taxon>
        <taxon>Pezizomycotina</taxon>
        <taxon>Dothideomycetes</taxon>
        <taxon>Pleosporomycetidae</taxon>
        <taxon>Venturiales</taxon>
        <taxon>Cylindrosympodiaceae</taxon>
        <taxon>Tothia</taxon>
    </lineage>
</organism>
<keyword evidence="7" id="KW-0325">Glycoprotein</keyword>
<evidence type="ECO:0000256" key="3">
    <source>
        <dbReference type="ARBA" id="ARBA00022617"/>
    </source>
</evidence>
<dbReference type="InterPro" id="IPR044831">
    <property type="entry name" value="Ccp1-like"/>
</dbReference>
<feature type="binding site" evidence="9">
    <location>
        <position position="92"/>
    </location>
    <ligand>
        <name>Ca(2+)</name>
        <dbReference type="ChEBI" id="CHEBI:29108"/>
        <label>1</label>
    </ligand>
</feature>
<dbReference type="PRINTS" id="PR00462">
    <property type="entry name" value="LIGNINASE"/>
</dbReference>
<dbReference type="PROSITE" id="PS00436">
    <property type="entry name" value="PEROXIDASE_2"/>
    <property type="match status" value="1"/>
</dbReference>
<sequence>MLFSTSSVALIALVSSTQAFSLAPVSTVFKRHWPSGQRGYEKRQNGTACPAVWSQISHDLTTMFLSNGVCNDDARAAIRAVFHDCFPGEGCDGSLALPEELARHDNQPMAATVTKFKALADKYDVGIADMIAFAGSHAVVTCPQGPIVTTYIGRDDASVPAPEGQLPAASVGGDDALKHFSAKGFTAQDLAALIGAHTASRQFNTDTTNVGEAQDTTPGIWDIVYYVQTLLRQAPLSFQSDINLANQNQVGPWMKKFSTDKAGWDAAFSAAMTKMELLGTDGPGAMVDCTSALPRAHVARYAKSAPINARTY</sequence>
<dbReference type="InterPro" id="IPR010255">
    <property type="entry name" value="Haem_peroxidase_sf"/>
</dbReference>
<dbReference type="PRINTS" id="PR00458">
    <property type="entry name" value="PEROXIDASE"/>
</dbReference>
<feature type="binding site" description="axial binding residue" evidence="9">
    <location>
        <position position="197"/>
    </location>
    <ligand>
        <name>heme b</name>
        <dbReference type="ChEBI" id="CHEBI:60344"/>
    </ligand>
    <ligandPart>
        <name>Fe</name>
        <dbReference type="ChEBI" id="CHEBI:18248"/>
    </ligandPart>
</feature>
<feature type="active site" description="Proton acceptor" evidence="8">
    <location>
        <position position="83"/>
    </location>
</feature>
<keyword evidence="4 9" id="KW-0479">Metal-binding</keyword>
<keyword evidence="5 12" id="KW-0560">Oxidoreductase</keyword>
<feature type="binding site" evidence="9">
    <location>
        <position position="215"/>
    </location>
    <ligand>
        <name>Ca(2+)</name>
        <dbReference type="ChEBI" id="CHEBI:29108"/>
        <label>2</label>
    </ligand>
</feature>
<evidence type="ECO:0000256" key="12">
    <source>
        <dbReference type="RuleBase" id="RU363051"/>
    </source>
</evidence>
<evidence type="ECO:0000256" key="4">
    <source>
        <dbReference type="ARBA" id="ARBA00022723"/>
    </source>
</evidence>
<keyword evidence="11" id="KW-1015">Disulfide bond</keyword>
<dbReference type="InterPro" id="IPR019794">
    <property type="entry name" value="Peroxidases_AS"/>
</dbReference>
<keyword evidence="6 9" id="KW-0408">Iron</keyword>
<evidence type="ECO:0000256" key="6">
    <source>
        <dbReference type="ARBA" id="ARBA00023004"/>
    </source>
</evidence>
<evidence type="ECO:0000256" key="1">
    <source>
        <dbReference type="ARBA" id="ARBA00006089"/>
    </source>
</evidence>
<feature type="domain" description="Plant heme peroxidase family profile" evidence="13">
    <location>
        <begin position="74"/>
        <end position="293"/>
    </location>
</feature>
<feature type="binding site" evidence="9">
    <location>
        <position position="217"/>
    </location>
    <ligand>
        <name>Ca(2+)</name>
        <dbReference type="ChEBI" id="CHEBI:29108"/>
        <label>2</label>
    </ligand>
</feature>
<dbReference type="GO" id="GO:0000302">
    <property type="term" value="P:response to reactive oxygen species"/>
    <property type="evidence" value="ECO:0007669"/>
    <property type="project" value="TreeGrafter"/>
</dbReference>
<feature type="binding site" evidence="9">
    <location>
        <position position="84"/>
    </location>
    <ligand>
        <name>Ca(2+)</name>
        <dbReference type="ChEBI" id="CHEBI:29108"/>
        <label>1</label>
    </ligand>
</feature>
<evidence type="ECO:0000256" key="2">
    <source>
        <dbReference type="ARBA" id="ARBA00022559"/>
    </source>
</evidence>
<evidence type="ECO:0000256" key="10">
    <source>
        <dbReference type="PIRSR" id="PIRSR601621-3"/>
    </source>
</evidence>
<evidence type="ECO:0000256" key="9">
    <source>
        <dbReference type="PIRSR" id="PIRSR601621-2"/>
    </source>
</evidence>
<dbReference type="Proteomes" id="UP000800235">
    <property type="component" value="Unassembled WGS sequence"/>
</dbReference>
<evidence type="ECO:0000313" key="14">
    <source>
        <dbReference type="EMBL" id="KAF2432391.1"/>
    </source>
</evidence>
<dbReference type="GO" id="GO:0004601">
    <property type="term" value="F:peroxidase activity"/>
    <property type="evidence" value="ECO:0007669"/>
    <property type="project" value="UniProtKB-KW"/>
</dbReference>
<dbReference type="InterPro" id="IPR002016">
    <property type="entry name" value="Haem_peroxidase"/>
</dbReference>
<accession>A0A9P4NVB5</accession>
<dbReference type="GO" id="GO:0020037">
    <property type="term" value="F:heme binding"/>
    <property type="evidence" value="ECO:0007669"/>
    <property type="project" value="UniProtKB-UniRule"/>
</dbReference>
<dbReference type="PANTHER" id="PTHR31356">
    <property type="entry name" value="THYLAKOID LUMENAL 29 KDA PROTEIN, CHLOROPLASTIC-RELATED"/>
    <property type="match status" value="1"/>
</dbReference>
<feature type="binding site" evidence="9">
    <location>
        <position position="222"/>
    </location>
    <ligand>
        <name>Ca(2+)</name>
        <dbReference type="ChEBI" id="CHEBI:29108"/>
        <label>2</label>
    </ligand>
</feature>
<dbReference type="GO" id="GO:0046872">
    <property type="term" value="F:metal ion binding"/>
    <property type="evidence" value="ECO:0007669"/>
    <property type="project" value="UniProtKB-UniRule"/>
</dbReference>
<comment type="cofactor">
    <cofactor evidence="9 12">
        <name>Ca(2+)</name>
        <dbReference type="ChEBI" id="CHEBI:29108"/>
    </cofactor>
    <text evidence="9 12">Binds 2 calcium ions per subunit.</text>
</comment>
<evidence type="ECO:0000256" key="8">
    <source>
        <dbReference type="PIRSR" id="PIRSR601621-1"/>
    </source>
</evidence>
<feature type="site" description="Transition state stabilizer" evidence="10">
    <location>
        <position position="79"/>
    </location>
</feature>
<comment type="caution">
    <text evidence="14">The sequence shown here is derived from an EMBL/GenBank/DDBJ whole genome shotgun (WGS) entry which is preliminary data.</text>
</comment>
<dbReference type="InterPro" id="IPR001621">
    <property type="entry name" value="Ligninase"/>
</dbReference>
<dbReference type="PANTHER" id="PTHR31356:SF66">
    <property type="entry name" value="CATALASE-PEROXIDASE"/>
    <property type="match status" value="1"/>
</dbReference>
<keyword evidence="15" id="KW-1185">Reference proteome</keyword>
<keyword evidence="12" id="KW-0732">Signal</keyword>
<dbReference type="EC" id="1.11.1.-" evidence="12"/>
<dbReference type="Pfam" id="PF00141">
    <property type="entry name" value="peroxidase"/>
    <property type="match status" value="1"/>
</dbReference>
<dbReference type="OrthoDB" id="2113341at2759"/>
<name>A0A9P4NVB5_9PEZI</name>
<feature type="disulfide bond" evidence="11">
    <location>
        <begin position="70"/>
        <end position="142"/>
    </location>
</feature>
<comment type="cofactor">
    <cofactor evidence="9">
        <name>heme b</name>
        <dbReference type="ChEBI" id="CHEBI:60344"/>
    </cofactor>
    <text evidence="9">Binds 1 heme b (iron(II)-protoporphyrin IX) group per subunit.</text>
</comment>
<reference evidence="14" key="1">
    <citation type="journal article" date="2020" name="Stud. Mycol.">
        <title>101 Dothideomycetes genomes: a test case for predicting lifestyles and emergence of pathogens.</title>
        <authorList>
            <person name="Haridas S."/>
            <person name="Albert R."/>
            <person name="Binder M."/>
            <person name="Bloem J."/>
            <person name="Labutti K."/>
            <person name="Salamov A."/>
            <person name="Andreopoulos B."/>
            <person name="Baker S."/>
            <person name="Barry K."/>
            <person name="Bills G."/>
            <person name="Bluhm B."/>
            <person name="Cannon C."/>
            <person name="Castanera R."/>
            <person name="Culley D."/>
            <person name="Daum C."/>
            <person name="Ezra D."/>
            <person name="Gonzalez J."/>
            <person name="Henrissat B."/>
            <person name="Kuo A."/>
            <person name="Liang C."/>
            <person name="Lipzen A."/>
            <person name="Lutzoni F."/>
            <person name="Magnuson J."/>
            <person name="Mondo S."/>
            <person name="Nolan M."/>
            <person name="Ohm R."/>
            <person name="Pangilinan J."/>
            <person name="Park H.-J."/>
            <person name="Ramirez L."/>
            <person name="Alfaro M."/>
            <person name="Sun H."/>
            <person name="Tritt A."/>
            <person name="Yoshinaga Y."/>
            <person name="Zwiers L.-H."/>
            <person name="Turgeon B."/>
            <person name="Goodwin S."/>
            <person name="Spatafora J."/>
            <person name="Crous P."/>
            <person name="Grigoriev I."/>
        </authorList>
    </citation>
    <scope>NUCLEOTIDE SEQUENCE</scope>
    <source>
        <strain evidence="14">CBS 130266</strain>
    </source>
</reference>
<dbReference type="EMBL" id="MU007026">
    <property type="protein sequence ID" value="KAF2432391.1"/>
    <property type="molecule type" value="Genomic_DNA"/>
</dbReference>
<evidence type="ECO:0000313" key="15">
    <source>
        <dbReference type="Proteomes" id="UP000800235"/>
    </source>
</evidence>
<dbReference type="Gene3D" id="1.10.420.10">
    <property type="entry name" value="Peroxidase, domain 2"/>
    <property type="match status" value="1"/>
</dbReference>
<feature type="binding site" evidence="9">
    <location>
        <position position="94"/>
    </location>
    <ligand>
        <name>Ca(2+)</name>
        <dbReference type="ChEBI" id="CHEBI:29108"/>
        <label>1</label>
    </ligand>
</feature>
<dbReference type="GO" id="GO:0034599">
    <property type="term" value="P:cellular response to oxidative stress"/>
    <property type="evidence" value="ECO:0007669"/>
    <property type="project" value="InterPro"/>
</dbReference>
<evidence type="ECO:0000256" key="11">
    <source>
        <dbReference type="PIRSR" id="PIRSR601621-4"/>
    </source>
</evidence>
<feature type="chain" id="PRO_5040534323" description="Peroxidase" evidence="12">
    <location>
        <begin position="20"/>
        <end position="312"/>
    </location>
</feature>
<feature type="signal peptide" evidence="12">
    <location>
        <begin position="1"/>
        <end position="19"/>
    </location>
</feature>
<dbReference type="SUPFAM" id="SSF48113">
    <property type="entry name" value="Heme-dependent peroxidases"/>
    <property type="match status" value="1"/>
</dbReference>
<dbReference type="AlphaFoldDB" id="A0A9P4NVB5"/>
<evidence type="ECO:0000256" key="5">
    <source>
        <dbReference type="ARBA" id="ARBA00023002"/>
    </source>
</evidence>
<comment type="similarity">
    <text evidence="1 12">Belongs to the peroxidase family. Ligninase subfamily.</text>
</comment>
<evidence type="ECO:0000256" key="7">
    <source>
        <dbReference type="ARBA" id="ARBA00023180"/>
    </source>
</evidence>